<dbReference type="CDD" id="cd00041">
    <property type="entry name" value="CUB"/>
    <property type="match status" value="1"/>
</dbReference>
<feature type="domain" description="CUB" evidence="5">
    <location>
        <begin position="478"/>
        <end position="585"/>
    </location>
</feature>
<proteinExistence type="predicted"/>
<feature type="chain" id="PRO_5040283851" description="CUB domain-containing protein" evidence="4">
    <location>
        <begin position="20"/>
        <end position="639"/>
    </location>
</feature>
<dbReference type="AlphaFoldDB" id="A0A9P1N7N0"/>
<dbReference type="PANTHER" id="PTHR39385">
    <property type="entry name" value="PROTEIN CBG20422"/>
    <property type="match status" value="1"/>
</dbReference>
<comment type="caution">
    <text evidence="6">The sequence shown here is derived from an EMBL/GenBank/DDBJ whole genome shotgun (WGS) entry which is preliminary data.</text>
</comment>
<comment type="caution">
    <text evidence="2">Lacks conserved residue(s) required for the propagation of feature annotation.</text>
</comment>
<dbReference type="InterPro" id="IPR000859">
    <property type="entry name" value="CUB_dom"/>
</dbReference>
<organism evidence="6 7">
    <name type="scientific">Caenorhabditis angaria</name>
    <dbReference type="NCBI Taxonomy" id="860376"/>
    <lineage>
        <taxon>Eukaryota</taxon>
        <taxon>Metazoa</taxon>
        <taxon>Ecdysozoa</taxon>
        <taxon>Nematoda</taxon>
        <taxon>Chromadorea</taxon>
        <taxon>Rhabditida</taxon>
        <taxon>Rhabditina</taxon>
        <taxon>Rhabditomorpha</taxon>
        <taxon>Rhabditoidea</taxon>
        <taxon>Rhabditidae</taxon>
        <taxon>Peloderinae</taxon>
        <taxon>Caenorhabditis</taxon>
    </lineage>
</organism>
<dbReference type="PROSITE" id="PS01180">
    <property type="entry name" value="CUB"/>
    <property type="match status" value="2"/>
</dbReference>
<reference evidence="6" key="1">
    <citation type="submission" date="2022-11" db="EMBL/GenBank/DDBJ databases">
        <authorList>
            <person name="Kikuchi T."/>
        </authorList>
    </citation>
    <scope>NUCLEOTIDE SEQUENCE</scope>
    <source>
        <strain evidence="6">PS1010</strain>
    </source>
</reference>
<keyword evidence="1" id="KW-1015">Disulfide bond</keyword>
<feature type="domain" description="CUB" evidence="5">
    <location>
        <begin position="242"/>
        <end position="352"/>
    </location>
</feature>
<dbReference type="InterPro" id="IPR035914">
    <property type="entry name" value="Sperma_CUB_dom_sf"/>
</dbReference>
<keyword evidence="3" id="KW-0812">Transmembrane</keyword>
<dbReference type="OrthoDB" id="5795793at2759"/>
<dbReference type="EMBL" id="CANHGI010000005">
    <property type="protein sequence ID" value="CAI5451091.1"/>
    <property type="molecule type" value="Genomic_DNA"/>
</dbReference>
<evidence type="ECO:0000256" key="1">
    <source>
        <dbReference type="ARBA" id="ARBA00023157"/>
    </source>
</evidence>
<evidence type="ECO:0000313" key="6">
    <source>
        <dbReference type="EMBL" id="CAI5451091.1"/>
    </source>
</evidence>
<dbReference type="Gene3D" id="2.60.120.290">
    <property type="entry name" value="Spermadhesin, CUB domain"/>
    <property type="match status" value="2"/>
</dbReference>
<gene>
    <name evidence="6" type="ORF">CAMP_LOCUS13728</name>
</gene>
<dbReference type="SMART" id="SM00042">
    <property type="entry name" value="CUB"/>
    <property type="match status" value="2"/>
</dbReference>
<evidence type="ECO:0000313" key="7">
    <source>
        <dbReference type="Proteomes" id="UP001152747"/>
    </source>
</evidence>
<evidence type="ECO:0000256" key="3">
    <source>
        <dbReference type="SAM" id="Phobius"/>
    </source>
</evidence>
<keyword evidence="4" id="KW-0732">Signal</keyword>
<protein>
    <recommendedName>
        <fullName evidence="5">CUB domain-containing protein</fullName>
    </recommendedName>
</protein>
<keyword evidence="3" id="KW-1133">Transmembrane helix</keyword>
<feature type="signal peptide" evidence="4">
    <location>
        <begin position="1"/>
        <end position="19"/>
    </location>
</feature>
<sequence length="639" mass="74626">MLLPFSMIFLIISIKICEADVICNKNMARFGTNITEESFREAGAESCEYIFVPKLNESVVLSDIPCYYDMEVWLIFVDEQEDSKENEIYLDEFTTSRCSFYNYRYESPKSTGIRVKFYNPEGYGIRFDFSRNENPKNRKCDFPIQNLTANQTIVLKKPEQSETCVYRLIPPQNSEDFNEILIETSSDYKISEHDENGTISKEVQFVGTKFFATQVLDIYLSKSSRYDSGKLKTSLVHKSCDCGAENISTNSTLTTIRSPGFPKANCHHRKCTYFLSFEPSDNPNTVLLFNFVTNFDVKDRLIAGDNVRNRDINFHSKYLPRTFFLTSRNLNVTYKASSTIADRSFEINITKIDILEKCRCPSFFDKYYNDLRGKIELKIPKSCRNIFCHWIIENDQRKTTILTDRSSQKPRVVFEIEFENPHINDALIFNHNSINHRIQKSDIYSTNNFPVNIDFQRLEMNISTETHIKITWKFTLDCSCPTPPIKIFENQSIILTSPNYPDKYCENMNCQINLKSENGTQIEIFIEKSELENFHDYLRIDKNVIELTGTYRNYTILTGKNEVDLRFESDSNEEELGFFIILRARKMEEESQGFFKILTFLMFFVILILFGFGFLKNRDLFLTNAKDIDVSSYQSYAVQ</sequence>
<accession>A0A9P1N7N0</accession>
<dbReference type="PANTHER" id="PTHR39385:SF2">
    <property type="entry name" value="SLIT-LIKE 3 PROTEIN"/>
    <property type="match status" value="1"/>
</dbReference>
<evidence type="ECO:0000256" key="2">
    <source>
        <dbReference type="PROSITE-ProRule" id="PRU00059"/>
    </source>
</evidence>
<feature type="transmembrane region" description="Helical" evidence="3">
    <location>
        <begin position="593"/>
        <end position="615"/>
    </location>
</feature>
<evidence type="ECO:0000259" key="5">
    <source>
        <dbReference type="PROSITE" id="PS01180"/>
    </source>
</evidence>
<name>A0A9P1N7N0_9PELO</name>
<dbReference type="SUPFAM" id="SSF49854">
    <property type="entry name" value="Spermadhesin, CUB domain"/>
    <property type="match status" value="2"/>
</dbReference>
<dbReference type="Pfam" id="PF00431">
    <property type="entry name" value="CUB"/>
    <property type="match status" value="1"/>
</dbReference>
<evidence type="ECO:0000256" key="4">
    <source>
        <dbReference type="SAM" id="SignalP"/>
    </source>
</evidence>
<keyword evidence="7" id="KW-1185">Reference proteome</keyword>
<keyword evidence="3" id="KW-0472">Membrane</keyword>
<dbReference type="Proteomes" id="UP001152747">
    <property type="component" value="Unassembled WGS sequence"/>
</dbReference>